<gene>
    <name evidence="2" type="ORF">UFOPK3674_00603</name>
</gene>
<evidence type="ECO:0000313" key="2">
    <source>
        <dbReference type="EMBL" id="CAB4922149.1"/>
    </source>
</evidence>
<dbReference type="InterPro" id="IPR029063">
    <property type="entry name" value="SAM-dependent_MTases_sf"/>
</dbReference>
<dbReference type="GO" id="GO:0008757">
    <property type="term" value="F:S-adenosylmethionine-dependent methyltransferase activity"/>
    <property type="evidence" value="ECO:0007669"/>
    <property type="project" value="InterPro"/>
</dbReference>
<sequence length="238" mass="25745">MFRSLNTAAAVLAYARELRRTPICTCPVCDAQGRFTPAGSPPRLGVVCLGCGSYERHRLLALADRELGLFARRRILHFAPEPAIRSHIGAQSPASYVTADLSGVGVDRAEDVEATSFPDDAFDVVVISHVLEHVSDDARALRELTRITGPGGQIVIMIPVVDGRPETFEIGSASTAAERLRLCGQDDHLRVYGRDVRNRILATGLELREFVPTPHQIADHGLLLGETVFLATVPGSSD</sequence>
<dbReference type="CDD" id="cd02440">
    <property type="entry name" value="AdoMet_MTases"/>
    <property type="match status" value="1"/>
</dbReference>
<dbReference type="EMBL" id="CAFBMX010000003">
    <property type="protein sequence ID" value="CAB4922149.1"/>
    <property type="molecule type" value="Genomic_DNA"/>
</dbReference>
<evidence type="ECO:0000259" key="1">
    <source>
        <dbReference type="Pfam" id="PF08241"/>
    </source>
</evidence>
<organism evidence="2">
    <name type="scientific">freshwater metagenome</name>
    <dbReference type="NCBI Taxonomy" id="449393"/>
    <lineage>
        <taxon>unclassified sequences</taxon>
        <taxon>metagenomes</taxon>
        <taxon>ecological metagenomes</taxon>
    </lineage>
</organism>
<dbReference type="AlphaFoldDB" id="A0A6J7HXS8"/>
<protein>
    <submittedName>
        <fullName evidence="2">Unannotated protein</fullName>
    </submittedName>
</protein>
<dbReference type="SUPFAM" id="SSF53335">
    <property type="entry name" value="S-adenosyl-L-methionine-dependent methyltransferases"/>
    <property type="match status" value="1"/>
</dbReference>
<proteinExistence type="predicted"/>
<accession>A0A6J7HXS8</accession>
<dbReference type="Gene3D" id="3.40.50.150">
    <property type="entry name" value="Vaccinia Virus protein VP39"/>
    <property type="match status" value="1"/>
</dbReference>
<name>A0A6J7HXS8_9ZZZZ</name>
<reference evidence="2" key="1">
    <citation type="submission" date="2020-05" db="EMBL/GenBank/DDBJ databases">
        <authorList>
            <person name="Chiriac C."/>
            <person name="Salcher M."/>
            <person name="Ghai R."/>
            <person name="Kavagutti S V."/>
        </authorList>
    </citation>
    <scope>NUCLEOTIDE SEQUENCE</scope>
</reference>
<dbReference type="InterPro" id="IPR013216">
    <property type="entry name" value="Methyltransf_11"/>
</dbReference>
<feature type="domain" description="Methyltransferase type 11" evidence="1">
    <location>
        <begin position="108"/>
        <end position="156"/>
    </location>
</feature>
<dbReference type="Pfam" id="PF08241">
    <property type="entry name" value="Methyltransf_11"/>
    <property type="match status" value="1"/>
</dbReference>